<feature type="transmembrane region" description="Helical" evidence="8">
    <location>
        <begin position="6"/>
        <end position="24"/>
    </location>
</feature>
<name>A0A917C3D2_9BACL</name>
<dbReference type="AlphaFoldDB" id="A0A917C3D2"/>
<keyword evidence="2" id="KW-0813">Transport</keyword>
<feature type="transmembrane region" description="Helical" evidence="8">
    <location>
        <begin position="36"/>
        <end position="56"/>
    </location>
</feature>
<comment type="subcellular location">
    <subcellularLocation>
        <location evidence="1 7">Cell membrane</location>
        <topology evidence="1 7">Multi-pass membrane protein</topology>
    </subcellularLocation>
</comment>
<dbReference type="RefSeq" id="WP_189022395.1">
    <property type="nucleotide sequence ID" value="NZ_BMKR01000003.1"/>
</dbReference>
<evidence type="ECO:0000256" key="1">
    <source>
        <dbReference type="ARBA" id="ARBA00004651"/>
    </source>
</evidence>
<dbReference type="PANTHER" id="PTHR30561:SF1">
    <property type="entry name" value="MULTIDRUG TRANSPORTER EMRE"/>
    <property type="match status" value="1"/>
</dbReference>
<feature type="transmembrane region" description="Helical" evidence="8">
    <location>
        <begin position="92"/>
        <end position="110"/>
    </location>
</feature>
<evidence type="ECO:0000256" key="8">
    <source>
        <dbReference type="SAM" id="Phobius"/>
    </source>
</evidence>
<evidence type="ECO:0000256" key="4">
    <source>
        <dbReference type="ARBA" id="ARBA00022692"/>
    </source>
</evidence>
<gene>
    <name evidence="9" type="primary">yvaE</name>
    <name evidence="9" type="ORF">GCM10010912_08970</name>
</gene>
<dbReference type="GO" id="GO:0022857">
    <property type="term" value="F:transmembrane transporter activity"/>
    <property type="evidence" value="ECO:0007669"/>
    <property type="project" value="InterPro"/>
</dbReference>
<proteinExistence type="inferred from homology"/>
<keyword evidence="6 8" id="KW-0472">Membrane</keyword>
<dbReference type="EMBL" id="BMKR01000003">
    <property type="protein sequence ID" value="GGF66105.1"/>
    <property type="molecule type" value="Genomic_DNA"/>
</dbReference>
<protein>
    <submittedName>
        <fullName evidence="9">Membrane protein YvaE</fullName>
    </submittedName>
</protein>
<evidence type="ECO:0000256" key="3">
    <source>
        <dbReference type="ARBA" id="ARBA00022475"/>
    </source>
</evidence>
<dbReference type="PANTHER" id="PTHR30561">
    <property type="entry name" value="SMR FAMILY PROTON-DEPENDENT DRUG EFFLUX TRANSPORTER SUGE"/>
    <property type="match status" value="1"/>
</dbReference>
<keyword evidence="4 7" id="KW-0812">Transmembrane</keyword>
<reference evidence="9" key="1">
    <citation type="journal article" date="2014" name="Int. J. Syst. Evol. Microbiol.">
        <title>Complete genome sequence of Corynebacterium casei LMG S-19264T (=DSM 44701T), isolated from a smear-ripened cheese.</title>
        <authorList>
            <consortium name="US DOE Joint Genome Institute (JGI-PGF)"/>
            <person name="Walter F."/>
            <person name="Albersmeier A."/>
            <person name="Kalinowski J."/>
            <person name="Ruckert C."/>
        </authorList>
    </citation>
    <scope>NUCLEOTIDE SEQUENCE</scope>
    <source>
        <strain evidence="9">CGMCC 1.16134</strain>
    </source>
</reference>
<evidence type="ECO:0000313" key="9">
    <source>
        <dbReference type="EMBL" id="GGF66105.1"/>
    </source>
</evidence>
<comment type="caution">
    <text evidence="9">The sequence shown here is derived from an EMBL/GenBank/DDBJ whole genome shotgun (WGS) entry which is preliminary data.</text>
</comment>
<dbReference type="Proteomes" id="UP000637643">
    <property type="component" value="Unassembled WGS sequence"/>
</dbReference>
<dbReference type="FunFam" id="1.10.3730.20:FF:000001">
    <property type="entry name" value="Quaternary ammonium compound resistance transporter SugE"/>
    <property type="match status" value="1"/>
</dbReference>
<dbReference type="Gene3D" id="1.10.3730.20">
    <property type="match status" value="1"/>
</dbReference>
<organism evidence="9 10">
    <name type="scientific">Paenibacillus albidus</name>
    <dbReference type="NCBI Taxonomy" id="2041023"/>
    <lineage>
        <taxon>Bacteria</taxon>
        <taxon>Bacillati</taxon>
        <taxon>Bacillota</taxon>
        <taxon>Bacilli</taxon>
        <taxon>Bacillales</taxon>
        <taxon>Paenibacillaceae</taxon>
        <taxon>Paenibacillus</taxon>
    </lineage>
</organism>
<comment type="similarity">
    <text evidence="7">Belongs to the drug/metabolite transporter (DMT) superfamily. Small multidrug resistance (SMR) (TC 2.A.7.1) family.</text>
</comment>
<accession>A0A917C3D2</accession>
<dbReference type="GO" id="GO:0005886">
    <property type="term" value="C:plasma membrane"/>
    <property type="evidence" value="ECO:0007669"/>
    <property type="project" value="UniProtKB-SubCell"/>
</dbReference>
<dbReference type="Pfam" id="PF00893">
    <property type="entry name" value="Multi_Drug_Res"/>
    <property type="match status" value="1"/>
</dbReference>
<keyword evidence="3" id="KW-1003">Cell membrane</keyword>
<evidence type="ECO:0000256" key="2">
    <source>
        <dbReference type="ARBA" id="ARBA00022448"/>
    </source>
</evidence>
<sequence>MRFEGAGAWIFLAMAILFELSGTISMKLSDGFTRTWPSVLMFLFYGISFTSLNYALTSIKVGVAYAVWSGAGIIMISLVGAMFFGEKMSTSSLLWVTVIVAGIVGLNISGKTH</sequence>
<dbReference type="InterPro" id="IPR037185">
    <property type="entry name" value="EmrE-like"/>
</dbReference>
<evidence type="ECO:0000313" key="10">
    <source>
        <dbReference type="Proteomes" id="UP000637643"/>
    </source>
</evidence>
<evidence type="ECO:0000256" key="6">
    <source>
        <dbReference type="ARBA" id="ARBA00023136"/>
    </source>
</evidence>
<reference evidence="9" key="2">
    <citation type="submission" date="2020-09" db="EMBL/GenBank/DDBJ databases">
        <authorList>
            <person name="Sun Q."/>
            <person name="Zhou Y."/>
        </authorList>
    </citation>
    <scope>NUCLEOTIDE SEQUENCE</scope>
    <source>
        <strain evidence="9">CGMCC 1.16134</strain>
    </source>
</reference>
<keyword evidence="10" id="KW-1185">Reference proteome</keyword>
<feature type="transmembrane region" description="Helical" evidence="8">
    <location>
        <begin position="62"/>
        <end position="85"/>
    </location>
</feature>
<evidence type="ECO:0000256" key="7">
    <source>
        <dbReference type="RuleBase" id="RU003942"/>
    </source>
</evidence>
<evidence type="ECO:0000256" key="5">
    <source>
        <dbReference type="ARBA" id="ARBA00022989"/>
    </source>
</evidence>
<dbReference type="SUPFAM" id="SSF103481">
    <property type="entry name" value="Multidrug resistance efflux transporter EmrE"/>
    <property type="match status" value="1"/>
</dbReference>
<dbReference type="InterPro" id="IPR000390">
    <property type="entry name" value="Small_drug/metabolite_transptr"/>
</dbReference>
<keyword evidence="5 8" id="KW-1133">Transmembrane helix</keyword>
<dbReference type="InterPro" id="IPR045324">
    <property type="entry name" value="Small_multidrug_res"/>
</dbReference>